<gene>
    <name evidence="3" type="ORF">H0267_09160</name>
</gene>
<protein>
    <submittedName>
        <fullName evidence="3">Cupredoxin domain-containing protein</fullName>
    </submittedName>
</protein>
<accession>A0A931HVR4</accession>
<evidence type="ECO:0000313" key="3">
    <source>
        <dbReference type="EMBL" id="MBH0230378.1"/>
    </source>
</evidence>
<dbReference type="AlphaFoldDB" id="A0A931HVR4"/>
<dbReference type="EMBL" id="JADZSC010000002">
    <property type="protein sequence ID" value="MBH0230378.1"/>
    <property type="molecule type" value="Genomic_DNA"/>
</dbReference>
<dbReference type="Pfam" id="PF13473">
    <property type="entry name" value="Cupredoxin_1"/>
    <property type="match status" value="1"/>
</dbReference>
<dbReference type="SUPFAM" id="SSF49503">
    <property type="entry name" value="Cupredoxins"/>
    <property type="match status" value="1"/>
</dbReference>
<feature type="transmembrane region" description="Helical" evidence="1">
    <location>
        <begin position="12"/>
        <end position="34"/>
    </location>
</feature>
<reference evidence="3 4" key="1">
    <citation type="journal article" date="2005" name="Int. J. Syst. Evol. Microbiol.">
        <title>Halobacillus yeomjeoni sp. nov., isolated from a marine solar saltern in Korea.</title>
        <authorList>
            <person name="Yoon J.H."/>
            <person name="Kang S.J."/>
            <person name="Lee C.H."/>
            <person name="Oh H.W."/>
            <person name="Oh T.K."/>
        </authorList>
    </citation>
    <scope>NUCLEOTIDE SEQUENCE [LARGE SCALE GENOMIC DNA]</scope>
    <source>
        <strain evidence="3 4">KCTC 3957</strain>
    </source>
</reference>
<dbReference type="RefSeq" id="WP_197317015.1">
    <property type="nucleotide sequence ID" value="NZ_JADZSC010000002.1"/>
</dbReference>
<organism evidence="3 4">
    <name type="scientific">Halobacillus yeomjeoni</name>
    <dbReference type="NCBI Taxonomy" id="311194"/>
    <lineage>
        <taxon>Bacteria</taxon>
        <taxon>Bacillati</taxon>
        <taxon>Bacillota</taxon>
        <taxon>Bacilli</taxon>
        <taxon>Bacillales</taxon>
        <taxon>Bacillaceae</taxon>
        <taxon>Halobacillus</taxon>
    </lineage>
</organism>
<evidence type="ECO:0000256" key="1">
    <source>
        <dbReference type="SAM" id="Phobius"/>
    </source>
</evidence>
<keyword evidence="1" id="KW-0472">Membrane</keyword>
<keyword evidence="1" id="KW-1133">Transmembrane helix</keyword>
<dbReference type="InterPro" id="IPR028096">
    <property type="entry name" value="EfeO_Cupredoxin"/>
</dbReference>
<proteinExistence type="predicted"/>
<dbReference type="Proteomes" id="UP000614490">
    <property type="component" value="Unassembled WGS sequence"/>
</dbReference>
<evidence type="ECO:0000313" key="4">
    <source>
        <dbReference type="Proteomes" id="UP000614490"/>
    </source>
</evidence>
<keyword evidence="4" id="KW-1185">Reference proteome</keyword>
<name>A0A931HVR4_9BACI</name>
<keyword evidence="1" id="KW-0812">Transmembrane</keyword>
<comment type="caution">
    <text evidence="3">The sequence shown here is derived from an EMBL/GenBank/DDBJ whole genome shotgun (WGS) entry which is preliminary data.</text>
</comment>
<dbReference type="Gene3D" id="2.60.40.420">
    <property type="entry name" value="Cupredoxins - blue copper proteins"/>
    <property type="match status" value="1"/>
</dbReference>
<evidence type="ECO:0000259" key="2">
    <source>
        <dbReference type="Pfam" id="PF13473"/>
    </source>
</evidence>
<feature type="domain" description="EfeO-type cupredoxin-like" evidence="2">
    <location>
        <begin position="72"/>
        <end position="140"/>
    </location>
</feature>
<dbReference type="InterPro" id="IPR008972">
    <property type="entry name" value="Cupredoxin"/>
</dbReference>
<sequence>MRVDAWIISAKKVGWIFGAVCLALMAYFIGSYFWTAAVATSTESLISKDPRKIHLVTGEFKAETVEGDSIESYRWDPSTIFVEEGEPIQLSIYGVNGKEHPFEIEGTDIQGVVKQGKETVIDVKFEKEGIYQLVCHTHGSIQDEGPMIAYFVVD</sequence>